<evidence type="ECO:0000313" key="2">
    <source>
        <dbReference type="Proteomes" id="UP000886829"/>
    </source>
</evidence>
<organism evidence="1 2">
    <name type="scientific">Candidatus Anaerobiospirillum pullistercoris</name>
    <dbReference type="NCBI Taxonomy" id="2838452"/>
    <lineage>
        <taxon>Bacteria</taxon>
        <taxon>Pseudomonadati</taxon>
        <taxon>Pseudomonadota</taxon>
        <taxon>Gammaproteobacteria</taxon>
        <taxon>Aeromonadales</taxon>
        <taxon>Succinivibrionaceae</taxon>
        <taxon>Anaerobiospirillum</taxon>
    </lineage>
</organism>
<proteinExistence type="predicted"/>
<sequence>MSSNIEDGVAQTPHSILLHPWINRLNEVYFRYLFASEERKPLAIDFLSSVFADKEAICLSGKIVDVKVHTEVPLSTCSQLLTNFLDLEVISEKDEHVFVALMTTPEPVSVKGDLKSFIGDNDLFYCSYLISRQDHRISDLEPLPEAKPVMVVNLLQFELHTDREQYHSRYEMRETTTHALLTDLFSIHHIEIPKCVKGSDPAKQDSRLRQWCYYLTGNKNFSLRGEIYNQLVEADFNFVNDSKLMALYRTQEDVATRLQGLLTHAWRNGRDEESEKLFATARRLLDSGMSKEQVQQFTELPSFLIERISRS</sequence>
<dbReference type="PANTHER" id="PTHR41317">
    <property type="entry name" value="PD-(D_E)XK NUCLEASE FAMILY TRANSPOSASE"/>
    <property type="match status" value="1"/>
</dbReference>
<evidence type="ECO:0000313" key="1">
    <source>
        <dbReference type="EMBL" id="HIX56832.1"/>
    </source>
</evidence>
<accession>A0A9D1WDH0</accession>
<dbReference type="PANTHER" id="PTHR41317:SF1">
    <property type="entry name" value="PD-(D_E)XK NUCLEASE FAMILY TRANSPOSASE"/>
    <property type="match status" value="1"/>
</dbReference>
<gene>
    <name evidence="1" type="ORF">H9850_05100</name>
</gene>
<reference evidence="1" key="1">
    <citation type="journal article" date="2021" name="PeerJ">
        <title>Extensive microbial diversity within the chicken gut microbiome revealed by metagenomics and culture.</title>
        <authorList>
            <person name="Gilroy R."/>
            <person name="Ravi A."/>
            <person name="Getino M."/>
            <person name="Pursley I."/>
            <person name="Horton D.L."/>
            <person name="Alikhan N.F."/>
            <person name="Baker D."/>
            <person name="Gharbi K."/>
            <person name="Hall N."/>
            <person name="Watson M."/>
            <person name="Adriaenssens E.M."/>
            <person name="Foster-Nyarko E."/>
            <person name="Jarju S."/>
            <person name="Secka A."/>
            <person name="Antonio M."/>
            <person name="Oren A."/>
            <person name="Chaudhuri R.R."/>
            <person name="La Ragione R."/>
            <person name="Hildebrand F."/>
            <person name="Pallen M.J."/>
        </authorList>
    </citation>
    <scope>NUCLEOTIDE SEQUENCE</scope>
    <source>
        <strain evidence="1">USASDec5-558</strain>
    </source>
</reference>
<dbReference type="Proteomes" id="UP000886829">
    <property type="component" value="Unassembled WGS sequence"/>
</dbReference>
<reference evidence="1" key="2">
    <citation type="submission" date="2021-04" db="EMBL/GenBank/DDBJ databases">
        <authorList>
            <person name="Gilroy R."/>
        </authorList>
    </citation>
    <scope>NUCLEOTIDE SEQUENCE</scope>
    <source>
        <strain evidence="1">USASDec5-558</strain>
    </source>
</reference>
<dbReference type="Pfam" id="PF12784">
    <property type="entry name" value="PDDEXK_2"/>
    <property type="match status" value="1"/>
</dbReference>
<name>A0A9D1WDH0_9GAMM</name>
<protein>
    <submittedName>
        <fullName evidence="1">Rpn family recombination-promoting nuclease/putative transposase</fullName>
    </submittedName>
</protein>
<comment type="caution">
    <text evidence="1">The sequence shown here is derived from an EMBL/GenBank/DDBJ whole genome shotgun (WGS) entry which is preliminary data.</text>
</comment>
<dbReference type="EMBL" id="DXEV01000095">
    <property type="protein sequence ID" value="HIX56832.1"/>
    <property type="molecule type" value="Genomic_DNA"/>
</dbReference>
<dbReference type="AlphaFoldDB" id="A0A9D1WDH0"/>